<protein>
    <recommendedName>
        <fullName evidence="4">SMP domain-containing protein</fullName>
    </recommendedName>
</protein>
<feature type="compositionally biased region" description="Basic and acidic residues" evidence="1">
    <location>
        <begin position="52"/>
        <end position="81"/>
    </location>
</feature>
<comment type="caution">
    <text evidence="2">The sequence shown here is derived from an EMBL/GenBank/DDBJ whole genome shotgun (WGS) entry which is preliminary data.</text>
</comment>
<evidence type="ECO:0000313" key="2">
    <source>
        <dbReference type="EMBL" id="RYO94198.1"/>
    </source>
</evidence>
<organism evidence="2 3">
    <name type="scientific">Monosporascus cannonballus</name>
    <dbReference type="NCBI Taxonomy" id="155416"/>
    <lineage>
        <taxon>Eukaryota</taxon>
        <taxon>Fungi</taxon>
        <taxon>Dikarya</taxon>
        <taxon>Ascomycota</taxon>
        <taxon>Pezizomycotina</taxon>
        <taxon>Sordariomycetes</taxon>
        <taxon>Xylariomycetidae</taxon>
        <taxon>Xylariales</taxon>
        <taxon>Xylariales incertae sedis</taxon>
        <taxon>Monosporascus</taxon>
    </lineage>
</organism>
<evidence type="ECO:0000313" key="3">
    <source>
        <dbReference type="Proteomes" id="UP000294003"/>
    </source>
</evidence>
<reference evidence="2 3" key="1">
    <citation type="submission" date="2018-06" db="EMBL/GenBank/DDBJ databases">
        <title>Complete Genomes of Monosporascus.</title>
        <authorList>
            <person name="Robinson A.J."/>
            <person name="Natvig D.O."/>
        </authorList>
    </citation>
    <scope>NUCLEOTIDE SEQUENCE [LARGE SCALE GENOMIC DNA]</scope>
    <source>
        <strain evidence="2 3">CBS 609.92</strain>
    </source>
</reference>
<feature type="compositionally biased region" description="Low complexity" evidence="1">
    <location>
        <begin position="20"/>
        <end position="31"/>
    </location>
</feature>
<name>A0ABY0HII4_9PEZI</name>
<proteinExistence type="predicted"/>
<keyword evidence="3" id="KW-1185">Reference proteome</keyword>
<dbReference type="EMBL" id="QJNS01000012">
    <property type="protein sequence ID" value="RYO94198.1"/>
    <property type="molecule type" value="Genomic_DNA"/>
</dbReference>
<feature type="region of interest" description="Disordered" evidence="1">
    <location>
        <begin position="1"/>
        <end position="81"/>
    </location>
</feature>
<evidence type="ECO:0008006" key="4">
    <source>
        <dbReference type="Google" id="ProtNLM"/>
    </source>
</evidence>
<evidence type="ECO:0000256" key="1">
    <source>
        <dbReference type="SAM" id="MobiDB-lite"/>
    </source>
</evidence>
<dbReference type="Proteomes" id="UP000294003">
    <property type="component" value="Unassembled WGS sequence"/>
</dbReference>
<accession>A0ABY0HII4</accession>
<gene>
    <name evidence="2" type="ORF">DL762_000708</name>
</gene>
<sequence length="81" mass="8275">MPISTSDITQRGPGSGSGSGSATSQSNSSTGDRQSDGHPATGAGVNIGAGITREKTGAELEADRLYEERMEEEYAKREGGA</sequence>